<evidence type="ECO:0000256" key="1">
    <source>
        <dbReference type="SAM" id="MobiDB-lite"/>
    </source>
</evidence>
<feature type="region of interest" description="Disordered" evidence="1">
    <location>
        <begin position="134"/>
        <end position="158"/>
    </location>
</feature>
<feature type="compositionally biased region" description="Basic and acidic residues" evidence="1">
    <location>
        <begin position="37"/>
        <end position="50"/>
    </location>
</feature>
<comment type="caution">
    <text evidence="2">The sequence shown here is derived from an EMBL/GenBank/DDBJ whole genome shotgun (WGS) entry which is preliminary data.</text>
</comment>
<protein>
    <recommendedName>
        <fullName evidence="4">DUF4355 domain-containing protein</fullName>
    </recommendedName>
</protein>
<sequence>MTDKNPQNTTQQENTTQPEGNGPAGKMFTQEEVNTIVRERLARERAKGTTDPDTTQGEETDKEKAALAAERQQLQKDRQAFECERYCKENGFDTKLVELLGVDEPEAFKAKAEKIQTIFVSNANQRTGNAVRISTGATHGSPMTPAHDGTEYFMPSAK</sequence>
<gene>
    <name evidence="2" type="ORF">LKD34_02495</name>
</gene>
<evidence type="ECO:0000313" key="3">
    <source>
        <dbReference type="Proteomes" id="UP001199236"/>
    </source>
</evidence>
<proteinExistence type="predicted"/>
<feature type="compositionally biased region" description="Low complexity" evidence="1">
    <location>
        <begin position="1"/>
        <end position="21"/>
    </location>
</feature>
<evidence type="ECO:0000313" key="2">
    <source>
        <dbReference type="EMBL" id="MCC2212377.1"/>
    </source>
</evidence>
<evidence type="ECO:0008006" key="4">
    <source>
        <dbReference type="Google" id="ProtNLM"/>
    </source>
</evidence>
<reference evidence="2 3" key="1">
    <citation type="submission" date="2021-10" db="EMBL/GenBank/DDBJ databases">
        <title>Anaerobic single-cell dispensing facilitates the cultivation of human gut bacteria.</title>
        <authorList>
            <person name="Afrizal A."/>
        </authorList>
    </citation>
    <scope>NUCLEOTIDE SEQUENCE [LARGE SCALE GENOMIC DNA]</scope>
    <source>
        <strain evidence="2 3">CLA-AA-H223</strain>
    </source>
</reference>
<dbReference type="RefSeq" id="WP_227622152.1">
    <property type="nucleotide sequence ID" value="NZ_JAJEQO010000002.1"/>
</dbReference>
<organism evidence="2 3">
    <name type="scientific">Faecalibacterium hominis</name>
    <name type="common">ex Afrizal et al. 2022</name>
    <dbReference type="NCBI Taxonomy" id="2881265"/>
    <lineage>
        <taxon>Bacteria</taxon>
        <taxon>Bacillati</taxon>
        <taxon>Bacillota</taxon>
        <taxon>Clostridia</taxon>
        <taxon>Eubacteriales</taxon>
        <taxon>Oscillospiraceae</taxon>
        <taxon>Faecalibacterium</taxon>
    </lineage>
</organism>
<keyword evidence="3" id="KW-1185">Reference proteome</keyword>
<feature type="region of interest" description="Disordered" evidence="1">
    <location>
        <begin position="1"/>
        <end position="73"/>
    </location>
</feature>
<name>A0ABS8FDP8_9FIRM</name>
<accession>A0ABS8FDP8</accession>
<dbReference type="EMBL" id="JAJEQO010000002">
    <property type="protein sequence ID" value="MCC2212377.1"/>
    <property type="molecule type" value="Genomic_DNA"/>
</dbReference>
<dbReference type="Proteomes" id="UP001199236">
    <property type="component" value="Unassembled WGS sequence"/>
</dbReference>